<keyword evidence="5 7" id="KW-0472">Membrane</keyword>
<dbReference type="Proteomes" id="UP000310263">
    <property type="component" value="Unassembled WGS sequence"/>
</dbReference>
<dbReference type="InterPro" id="IPR022791">
    <property type="entry name" value="L-PG_synthase/AglD"/>
</dbReference>
<dbReference type="RefSeq" id="WP_136012919.1">
    <property type="nucleotide sequence ID" value="NZ_SRYE01000004.1"/>
</dbReference>
<evidence type="ECO:0000256" key="6">
    <source>
        <dbReference type="SAM" id="MobiDB-lite"/>
    </source>
</evidence>
<feature type="transmembrane region" description="Helical" evidence="7">
    <location>
        <begin position="468"/>
        <end position="489"/>
    </location>
</feature>
<feature type="region of interest" description="Disordered" evidence="6">
    <location>
        <begin position="1"/>
        <end position="178"/>
    </location>
</feature>
<evidence type="ECO:0000313" key="9">
    <source>
        <dbReference type="Proteomes" id="UP000310263"/>
    </source>
</evidence>
<dbReference type="PANTHER" id="PTHR37693:SF1">
    <property type="entry name" value="INTEGRAL MEMBRANE PROTEIN"/>
    <property type="match status" value="1"/>
</dbReference>
<sequence>MEEQENRSSHPPLDEASSAASNLQPSTDSSNTPEGPSLEALELLEQPLEDALGFFDIPTSEGTPSSKEPAAQVPPEPGSTAPSSYPVPSTPEQPTADAGVSRQRKKPANLKIGVAGARHHRSQKASSTNAYAAAAGARKASGAQKPAPQVVAGSRTKASVSKKTAGPKTRVGQEESQDQKKARKGALFMVGVLAAYALWIFMSGQFDEFVGALNGADAGWFVAGMLVMSFNFVFGALAFVLAAYIDPTSPLGVRDCMSVEANGVLFGNLTPMSTGTMPAQIYRLTQAGLDVGAASATQLTRFVIYQAGEVVVAATLLLLRFDFFLHTYGDIVFLNIVVFIIQTLQAAGLLVVCLFPRFVTRVGNWGLRFASRHGWFSAERVKRYSDVLNNQVRSFGGTFRDSFRHMGSLALTLLVTLGQMLCFYAVPWFVLRAFGGDADFVTCLAAASMVQMIGNSVPLPGGTGGNEAGFALFFGPIFGAAATAGFIVWRLITFFIPTLAAFPLMALSSSHNKSIYQRWQHFRTRKGRRAQVFVSRKK</sequence>
<name>A0A4S2F0B9_9ACTN</name>
<dbReference type="EMBL" id="SRYE01000004">
    <property type="protein sequence ID" value="TGY61787.1"/>
    <property type="molecule type" value="Genomic_DNA"/>
</dbReference>
<evidence type="ECO:0000256" key="4">
    <source>
        <dbReference type="ARBA" id="ARBA00022989"/>
    </source>
</evidence>
<evidence type="ECO:0000313" key="8">
    <source>
        <dbReference type="EMBL" id="TGY61787.1"/>
    </source>
</evidence>
<organism evidence="8 9">
    <name type="scientific">Muricaecibacterium torontonense</name>
    <dbReference type="NCBI Taxonomy" id="3032871"/>
    <lineage>
        <taxon>Bacteria</taxon>
        <taxon>Bacillati</taxon>
        <taxon>Actinomycetota</taxon>
        <taxon>Coriobacteriia</taxon>
        <taxon>Coriobacteriales</taxon>
        <taxon>Atopobiaceae</taxon>
        <taxon>Muricaecibacterium</taxon>
    </lineage>
</organism>
<feature type="transmembrane region" description="Helical" evidence="7">
    <location>
        <begin position="218"/>
        <end position="245"/>
    </location>
</feature>
<dbReference type="NCBIfam" id="TIGR00374">
    <property type="entry name" value="flippase-like domain"/>
    <property type="match status" value="1"/>
</dbReference>
<feature type="transmembrane region" description="Helical" evidence="7">
    <location>
        <begin position="331"/>
        <end position="355"/>
    </location>
</feature>
<feature type="compositionally biased region" description="Low complexity" evidence="6">
    <location>
        <begin position="38"/>
        <end position="52"/>
    </location>
</feature>
<feature type="compositionally biased region" description="Polar residues" evidence="6">
    <location>
        <begin position="18"/>
        <end position="34"/>
    </location>
</feature>
<feature type="transmembrane region" description="Helical" evidence="7">
    <location>
        <begin position="302"/>
        <end position="319"/>
    </location>
</feature>
<evidence type="ECO:0000256" key="1">
    <source>
        <dbReference type="ARBA" id="ARBA00004651"/>
    </source>
</evidence>
<feature type="compositionally biased region" description="Polar residues" evidence="6">
    <location>
        <begin position="80"/>
        <end position="93"/>
    </location>
</feature>
<reference evidence="8 9" key="1">
    <citation type="submission" date="2019-04" db="EMBL/GenBank/DDBJ databases">
        <title>Microbes associate with the intestines of laboratory mice.</title>
        <authorList>
            <person name="Navarre W."/>
            <person name="Wong E."/>
            <person name="Huang K."/>
            <person name="Tropini C."/>
            <person name="Ng K."/>
            <person name="Yu B."/>
        </authorList>
    </citation>
    <scope>NUCLEOTIDE SEQUENCE [LARGE SCALE GENOMIC DNA]</scope>
    <source>
        <strain evidence="8 9">NM07_P-09</strain>
    </source>
</reference>
<dbReference type="AlphaFoldDB" id="A0A4S2F0B9"/>
<dbReference type="PANTHER" id="PTHR37693">
    <property type="entry name" value="PHOSPHATIDYLGLYCEROL LYSYLTRANSFERASE"/>
    <property type="match status" value="1"/>
</dbReference>
<evidence type="ECO:0000256" key="3">
    <source>
        <dbReference type="ARBA" id="ARBA00022692"/>
    </source>
</evidence>
<accession>A0A4S2F0B9</accession>
<comment type="caution">
    <text evidence="8">The sequence shown here is derived from an EMBL/GenBank/DDBJ whole genome shotgun (WGS) entry which is preliminary data.</text>
</comment>
<dbReference type="OrthoDB" id="3190851at2"/>
<dbReference type="GO" id="GO:0005886">
    <property type="term" value="C:plasma membrane"/>
    <property type="evidence" value="ECO:0007669"/>
    <property type="project" value="UniProtKB-SubCell"/>
</dbReference>
<dbReference type="Pfam" id="PF03706">
    <property type="entry name" value="LPG_synthase_TM"/>
    <property type="match status" value="1"/>
</dbReference>
<gene>
    <name evidence="8" type="ORF">E5334_07215</name>
</gene>
<evidence type="ECO:0000256" key="7">
    <source>
        <dbReference type="SAM" id="Phobius"/>
    </source>
</evidence>
<feature type="transmembrane region" description="Helical" evidence="7">
    <location>
        <begin position="409"/>
        <end position="430"/>
    </location>
</feature>
<comment type="subcellular location">
    <subcellularLocation>
        <location evidence="1">Cell membrane</location>
        <topology evidence="1">Multi-pass membrane protein</topology>
    </subcellularLocation>
</comment>
<feature type="compositionally biased region" description="Low complexity" evidence="6">
    <location>
        <begin position="125"/>
        <end position="143"/>
    </location>
</feature>
<keyword evidence="9" id="KW-1185">Reference proteome</keyword>
<evidence type="ECO:0000256" key="2">
    <source>
        <dbReference type="ARBA" id="ARBA00022475"/>
    </source>
</evidence>
<keyword evidence="3 7" id="KW-0812">Transmembrane</keyword>
<protein>
    <submittedName>
        <fullName evidence="8">Flippase-like domain-containing protein</fullName>
    </submittedName>
</protein>
<keyword evidence="4 7" id="KW-1133">Transmembrane helix</keyword>
<proteinExistence type="predicted"/>
<keyword evidence="2" id="KW-1003">Cell membrane</keyword>
<feature type="transmembrane region" description="Helical" evidence="7">
    <location>
        <begin position="186"/>
        <end position="206"/>
    </location>
</feature>
<evidence type="ECO:0000256" key="5">
    <source>
        <dbReference type="ARBA" id="ARBA00023136"/>
    </source>
</evidence>